<dbReference type="OrthoDB" id="1425705at2"/>
<feature type="transmembrane region" description="Helical" evidence="1">
    <location>
        <begin position="13"/>
        <end position="33"/>
    </location>
</feature>
<reference evidence="2 3" key="1">
    <citation type="submission" date="2018-06" db="EMBL/GenBank/DDBJ databases">
        <title>Genomic Encyclopedia of Archaeal and Bacterial Type Strains, Phase II (KMG-II): from individual species to whole genera.</title>
        <authorList>
            <person name="Goeker M."/>
        </authorList>
    </citation>
    <scope>NUCLEOTIDE SEQUENCE [LARGE SCALE GENOMIC DNA]</scope>
    <source>
        <strain evidence="2 3">DSM 19830</strain>
    </source>
</reference>
<dbReference type="EMBL" id="QKZT01000010">
    <property type="protein sequence ID" value="PZX50984.1"/>
    <property type="molecule type" value="Genomic_DNA"/>
</dbReference>
<keyword evidence="1" id="KW-0812">Transmembrane</keyword>
<accession>A0A2W7QRM9</accession>
<dbReference type="SUPFAM" id="SSF141318">
    <property type="entry name" value="TM0957-like"/>
    <property type="match status" value="1"/>
</dbReference>
<keyword evidence="2" id="KW-0449">Lipoprotein</keyword>
<name>A0A2W7QRM9_9BACT</name>
<organism evidence="2 3">
    <name type="scientific">Algoriphagus chordae</name>
    <dbReference type="NCBI Taxonomy" id="237019"/>
    <lineage>
        <taxon>Bacteria</taxon>
        <taxon>Pseudomonadati</taxon>
        <taxon>Bacteroidota</taxon>
        <taxon>Cytophagia</taxon>
        <taxon>Cytophagales</taxon>
        <taxon>Cyclobacteriaceae</taxon>
        <taxon>Algoriphagus</taxon>
    </lineage>
</organism>
<comment type="caution">
    <text evidence="2">The sequence shown here is derived from an EMBL/GenBank/DDBJ whole genome shotgun (WGS) entry which is preliminary data.</text>
</comment>
<keyword evidence="1" id="KW-1133">Transmembrane helix</keyword>
<sequence length="215" mass="23925">MITKPTEVMNNKAIKYGIGVVALALVGYNSIYIQPLDQKLAENQQTVFNAKAYVDGIWNQDLAKAYQDCTDILQLIDSFNQDVNSTFEKNSHALGIGNIGYFRVKGEGIVIAVNENNVLLQVGSSRIEIETEFIFGNALRDASGLVKINDYEDTADFNSISEAMNDRIRQEVIPSFRSKVKEGDSVKFEGAIELNKVHLNLDQLEVIPFTLQISS</sequence>
<dbReference type="RefSeq" id="WP_158531180.1">
    <property type="nucleotide sequence ID" value="NZ_QKZT01000010.1"/>
</dbReference>
<dbReference type="Gene3D" id="2.40.50.420">
    <property type="entry name" value="Envelope glycoprotein gp160, DUF2291, alpha/beta domain"/>
    <property type="match status" value="1"/>
</dbReference>
<keyword evidence="3" id="KW-1185">Reference proteome</keyword>
<evidence type="ECO:0000313" key="2">
    <source>
        <dbReference type="EMBL" id="PZX50984.1"/>
    </source>
</evidence>
<dbReference type="InterPro" id="IPR014582">
    <property type="entry name" value="UCP033535_lipo"/>
</dbReference>
<dbReference type="Proteomes" id="UP000248882">
    <property type="component" value="Unassembled WGS sequence"/>
</dbReference>
<dbReference type="Pfam" id="PF10054">
    <property type="entry name" value="DUF2291"/>
    <property type="match status" value="1"/>
</dbReference>
<gene>
    <name evidence="2" type="ORF">LV85_02527</name>
</gene>
<proteinExistence type="predicted"/>
<evidence type="ECO:0000313" key="3">
    <source>
        <dbReference type="Proteomes" id="UP000248882"/>
    </source>
</evidence>
<protein>
    <submittedName>
        <fullName evidence="2">Putative lipoprotein DUF2291</fullName>
    </submittedName>
</protein>
<keyword evidence="1" id="KW-0472">Membrane</keyword>
<evidence type="ECO:0000256" key="1">
    <source>
        <dbReference type="SAM" id="Phobius"/>
    </source>
</evidence>
<dbReference type="InterPro" id="IPR036215">
    <property type="entry name" value="TM0957-like_sf"/>
</dbReference>
<dbReference type="Gene3D" id="1.10.10.1260">
    <property type="entry name" value="Envelope glycoprotein gp160, DUF2291, helical domain"/>
    <property type="match status" value="1"/>
</dbReference>
<dbReference type="AlphaFoldDB" id="A0A2W7QRM9"/>